<dbReference type="EMBL" id="JBHRSZ010000004">
    <property type="protein sequence ID" value="MFC3151505.1"/>
    <property type="molecule type" value="Genomic_DNA"/>
</dbReference>
<gene>
    <name evidence="2" type="ORF">ACFOEK_10750</name>
</gene>
<sequence length="226" mass="25415">MLYQKLNKQRQLNDMRVRQQEIQNMLQTDNIHPELKKGLMEESAEISRLIPLVAHHVSDVDAPAEHQAKEIEQAEAKVAANQERTSKLLRTLLVKSQKLNADKTEAEHEKQRLEKEINSLAGDPEAQAEAKAKMAKHEAHMARLDQVDKAIKDNQKDAIKIAAGEVELKIVDPKAMAEIAAKKRAVDSVEMEGSIAHDLAVEALRNEQAKAEREFFAEVESYSDAE</sequence>
<proteinExistence type="predicted"/>
<dbReference type="RefSeq" id="WP_386720388.1">
    <property type="nucleotide sequence ID" value="NZ_JBHRSZ010000004.1"/>
</dbReference>
<keyword evidence="1" id="KW-0175">Coiled coil</keyword>
<reference evidence="3" key="1">
    <citation type="journal article" date="2019" name="Int. J. Syst. Evol. Microbiol.">
        <title>The Global Catalogue of Microorganisms (GCM) 10K type strain sequencing project: providing services to taxonomists for standard genome sequencing and annotation.</title>
        <authorList>
            <consortium name="The Broad Institute Genomics Platform"/>
            <consortium name="The Broad Institute Genome Sequencing Center for Infectious Disease"/>
            <person name="Wu L."/>
            <person name="Ma J."/>
        </authorList>
    </citation>
    <scope>NUCLEOTIDE SEQUENCE [LARGE SCALE GENOMIC DNA]</scope>
    <source>
        <strain evidence="3">KCTC 52438</strain>
    </source>
</reference>
<evidence type="ECO:0000256" key="1">
    <source>
        <dbReference type="SAM" id="Coils"/>
    </source>
</evidence>
<protein>
    <submittedName>
        <fullName evidence="2">Uncharacterized protein</fullName>
    </submittedName>
</protein>
<organism evidence="2 3">
    <name type="scientific">Litoribrevibacter euphylliae</name>
    <dbReference type="NCBI Taxonomy" id="1834034"/>
    <lineage>
        <taxon>Bacteria</taxon>
        <taxon>Pseudomonadati</taxon>
        <taxon>Pseudomonadota</taxon>
        <taxon>Gammaproteobacteria</taxon>
        <taxon>Oceanospirillales</taxon>
        <taxon>Oceanospirillaceae</taxon>
        <taxon>Litoribrevibacter</taxon>
    </lineage>
</organism>
<accession>A0ABV7HH93</accession>
<feature type="coiled-coil region" evidence="1">
    <location>
        <begin position="64"/>
        <end position="123"/>
    </location>
</feature>
<comment type="caution">
    <text evidence="2">The sequence shown here is derived from an EMBL/GenBank/DDBJ whole genome shotgun (WGS) entry which is preliminary data.</text>
</comment>
<evidence type="ECO:0000313" key="2">
    <source>
        <dbReference type="EMBL" id="MFC3151505.1"/>
    </source>
</evidence>
<evidence type="ECO:0000313" key="3">
    <source>
        <dbReference type="Proteomes" id="UP001595476"/>
    </source>
</evidence>
<keyword evidence="3" id="KW-1185">Reference proteome</keyword>
<name>A0ABV7HH93_9GAMM</name>
<dbReference type="Proteomes" id="UP001595476">
    <property type="component" value="Unassembled WGS sequence"/>
</dbReference>